<gene>
    <name evidence="2" type="ORF">QV13_06675</name>
</gene>
<accession>A0A1C2E5P4</accession>
<organism evidence="2 3">
    <name type="scientific">Mesorhizobium hungaricum</name>
    <dbReference type="NCBI Taxonomy" id="1566387"/>
    <lineage>
        <taxon>Bacteria</taxon>
        <taxon>Pseudomonadati</taxon>
        <taxon>Pseudomonadota</taxon>
        <taxon>Alphaproteobacteria</taxon>
        <taxon>Hyphomicrobiales</taxon>
        <taxon>Phyllobacteriaceae</taxon>
        <taxon>Mesorhizobium</taxon>
    </lineage>
</organism>
<proteinExistence type="predicted"/>
<feature type="chain" id="PRO_5008660192" evidence="1">
    <location>
        <begin position="22"/>
        <end position="73"/>
    </location>
</feature>
<feature type="signal peptide" evidence="1">
    <location>
        <begin position="1"/>
        <end position="21"/>
    </location>
</feature>
<keyword evidence="3" id="KW-1185">Reference proteome</keyword>
<name>A0A1C2E5P4_9HYPH</name>
<comment type="caution">
    <text evidence="2">The sequence shown here is derived from an EMBL/GenBank/DDBJ whole genome shotgun (WGS) entry which is preliminary data.</text>
</comment>
<dbReference type="EMBL" id="MDEO01000027">
    <property type="protein sequence ID" value="OCX22275.1"/>
    <property type="molecule type" value="Genomic_DNA"/>
</dbReference>
<evidence type="ECO:0000256" key="1">
    <source>
        <dbReference type="SAM" id="SignalP"/>
    </source>
</evidence>
<dbReference type="RefSeq" id="WP_024927069.1">
    <property type="nucleotide sequence ID" value="NZ_MDEO01000027.1"/>
</dbReference>
<reference evidence="2 3" key="1">
    <citation type="submission" date="2016-08" db="EMBL/GenBank/DDBJ databases">
        <title>Whole genome sequence of Mesorhizobium sp. strain UASWS1009 isolated from industrial sewage.</title>
        <authorList>
            <person name="Crovadore J."/>
            <person name="Calmin G."/>
            <person name="Chablais R."/>
            <person name="Cochard B."/>
            <person name="Lefort F."/>
        </authorList>
    </citation>
    <scope>NUCLEOTIDE SEQUENCE [LARGE SCALE GENOMIC DNA]</scope>
    <source>
        <strain evidence="2 3">UASWS1009</strain>
    </source>
</reference>
<dbReference type="Proteomes" id="UP000094412">
    <property type="component" value="Unassembled WGS sequence"/>
</dbReference>
<dbReference type="OrthoDB" id="8397149at2"/>
<protein>
    <submittedName>
        <fullName evidence="2">Uncharacterized protein</fullName>
    </submittedName>
</protein>
<sequence length="73" mass="7957">MLRRVVLATAAVAVFSMPAFAATEFWVAKSAATKKCEIVDKKPDGTKMMDMGKKSYATKGNAEKALKELKDCK</sequence>
<dbReference type="AlphaFoldDB" id="A0A1C2E5P4"/>
<dbReference type="STRING" id="1566387.QV13_06675"/>
<evidence type="ECO:0000313" key="2">
    <source>
        <dbReference type="EMBL" id="OCX22275.1"/>
    </source>
</evidence>
<keyword evidence="1" id="KW-0732">Signal</keyword>
<evidence type="ECO:0000313" key="3">
    <source>
        <dbReference type="Proteomes" id="UP000094412"/>
    </source>
</evidence>